<protein>
    <submittedName>
        <fullName evidence="1">Uncharacterized protein</fullName>
    </submittedName>
</protein>
<proteinExistence type="predicted"/>
<gene>
    <name evidence="1" type="ORF">PCAR00345_LOCUS34306</name>
</gene>
<reference evidence="1" key="1">
    <citation type="submission" date="2021-01" db="EMBL/GenBank/DDBJ databases">
        <authorList>
            <person name="Corre E."/>
            <person name="Pelletier E."/>
            <person name="Niang G."/>
            <person name="Scheremetjew M."/>
            <person name="Finn R."/>
            <person name="Kale V."/>
            <person name="Holt S."/>
            <person name="Cochrane G."/>
            <person name="Meng A."/>
            <person name="Brown T."/>
            <person name="Cohen L."/>
        </authorList>
    </citation>
    <scope>NUCLEOTIDE SEQUENCE</scope>
    <source>
        <strain evidence="1">CCMP645</strain>
    </source>
</reference>
<dbReference type="AlphaFoldDB" id="A0A7S4BYX3"/>
<sequence>MLVTRTSQNTFVSASASQGINLLTMNRDDLYLGELLHFLSRFWEMVKRGQPPSEAMHWAEPERFAAFLDQTALLGSGVSKGAHIARPWRRAARGVAASLFLDS</sequence>
<name>A0A7S4BYX3_CHRCT</name>
<evidence type="ECO:0000313" key="1">
    <source>
        <dbReference type="EMBL" id="CAE0781641.1"/>
    </source>
</evidence>
<dbReference type="EMBL" id="HBIZ01053655">
    <property type="protein sequence ID" value="CAE0781641.1"/>
    <property type="molecule type" value="Transcribed_RNA"/>
</dbReference>
<accession>A0A7S4BYX3</accession>
<organism evidence="1">
    <name type="scientific">Chrysotila carterae</name>
    <name type="common">Marine alga</name>
    <name type="synonym">Syracosphaera carterae</name>
    <dbReference type="NCBI Taxonomy" id="13221"/>
    <lineage>
        <taxon>Eukaryota</taxon>
        <taxon>Haptista</taxon>
        <taxon>Haptophyta</taxon>
        <taxon>Prymnesiophyceae</taxon>
        <taxon>Isochrysidales</taxon>
        <taxon>Isochrysidaceae</taxon>
        <taxon>Chrysotila</taxon>
    </lineage>
</organism>